<sequence>MASSERDRAKAVGFATFAPAFGYLVGALLQAGFTKLVYPGPKLLFGIHLNLYTAPAMLMLILYVISLALLFTIFDGKMRIPPAEIQLDDESQIVETIPDEGKAPYDKVAVIFMLFTTVSLNFAALNPSVTVLIYMMAAYEWTSSQSVLYVSIVLGCSGIAYVLFVAGYAFLKFGQKISARIALITSIFAFFAFHLITFPWPFIKTHMNYKHPQGQPATTKFNQTLNFPGFSNDTLVGCNVDYKWCETTPVTPMLLFYVPLIICISVAVPLMNVNLDLLYSRILGPIKQGTMTGIYNASGQLLNIVGPFFFTFLYTKSGPRWIWLCEIIVGGITLALWAVFYKRMIPYSESQAKILAKEKKVPKSSTDSTAPLELSIVTGSSTEF</sequence>
<protein>
    <submittedName>
        <fullName evidence="2">Uncharacterized protein</fullName>
    </submittedName>
</protein>
<name>A0AC34QFF3_9BILA</name>
<proteinExistence type="predicted"/>
<organism evidence="1 2">
    <name type="scientific">Panagrolaimus sp. JU765</name>
    <dbReference type="NCBI Taxonomy" id="591449"/>
    <lineage>
        <taxon>Eukaryota</taxon>
        <taxon>Metazoa</taxon>
        <taxon>Ecdysozoa</taxon>
        <taxon>Nematoda</taxon>
        <taxon>Chromadorea</taxon>
        <taxon>Rhabditida</taxon>
        <taxon>Tylenchina</taxon>
        <taxon>Panagrolaimomorpha</taxon>
        <taxon>Panagrolaimoidea</taxon>
        <taxon>Panagrolaimidae</taxon>
        <taxon>Panagrolaimus</taxon>
    </lineage>
</organism>
<dbReference type="WBParaSite" id="JU765_v2.g15763.t1">
    <property type="protein sequence ID" value="JU765_v2.g15763.t1"/>
    <property type="gene ID" value="JU765_v2.g15763"/>
</dbReference>
<evidence type="ECO:0000313" key="2">
    <source>
        <dbReference type="WBParaSite" id="JU765_v2.g15763.t1"/>
    </source>
</evidence>
<evidence type="ECO:0000313" key="1">
    <source>
        <dbReference type="Proteomes" id="UP000887576"/>
    </source>
</evidence>
<accession>A0AC34QFF3</accession>
<dbReference type="Proteomes" id="UP000887576">
    <property type="component" value="Unplaced"/>
</dbReference>
<reference evidence="2" key="1">
    <citation type="submission" date="2022-11" db="UniProtKB">
        <authorList>
            <consortium name="WormBaseParasite"/>
        </authorList>
    </citation>
    <scope>IDENTIFICATION</scope>
</reference>